<dbReference type="InterPro" id="IPR002156">
    <property type="entry name" value="RNaseH_domain"/>
</dbReference>
<comment type="caution">
    <text evidence="2">The sequence shown here is derived from an EMBL/GenBank/DDBJ whole genome shotgun (WGS) entry which is preliminary data.</text>
</comment>
<evidence type="ECO:0000313" key="3">
    <source>
        <dbReference type="Proteomes" id="UP000247702"/>
    </source>
</evidence>
<dbReference type="Pfam" id="PF00075">
    <property type="entry name" value="RNase_H"/>
    <property type="match status" value="1"/>
</dbReference>
<dbReference type="EMBL" id="BEXD01004250">
    <property type="protein sequence ID" value="GBC08840.1"/>
    <property type="molecule type" value="Genomic_DNA"/>
</dbReference>
<sequence>MSAGFIRVSDTNNITHLFTTTVENWLSSLRAELFTILLSLIVSPHGCRVDINTDSQNLINIIQRIYNNPTFSIRDYFCLPNNNIVINNIVSIIKNKNLTLRFNKVKVHNNDYFNENIDQECKIAHYDSTPALVIKQQYFDNIQFIPQWGSIPIE</sequence>
<evidence type="ECO:0000259" key="1">
    <source>
        <dbReference type="Pfam" id="PF00075"/>
    </source>
</evidence>
<protein>
    <recommendedName>
        <fullName evidence="1">RNase H type-1 domain-containing protein</fullName>
    </recommendedName>
</protein>
<name>A0A2Z6SF60_9GLOM</name>
<organism evidence="2 3">
    <name type="scientific">Rhizophagus clarus</name>
    <dbReference type="NCBI Taxonomy" id="94130"/>
    <lineage>
        <taxon>Eukaryota</taxon>
        <taxon>Fungi</taxon>
        <taxon>Fungi incertae sedis</taxon>
        <taxon>Mucoromycota</taxon>
        <taxon>Glomeromycotina</taxon>
        <taxon>Glomeromycetes</taxon>
        <taxon>Glomerales</taxon>
        <taxon>Glomeraceae</taxon>
        <taxon>Rhizophagus</taxon>
    </lineage>
</organism>
<dbReference type="GO" id="GO:0003676">
    <property type="term" value="F:nucleic acid binding"/>
    <property type="evidence" value="ECO:0007669"/>
    <property type="project" value="InterPro"/>
</dbReference>
<proteinExistence type="predicted"/>
<accession>A0A2Z6SF60</accession>
<keyword evidence="3" id="KW-1185">Reference proteome</keyword>
<evidence type="ECO:0000313" key="2">
    <source>
        <dbReference type="EMBL" id="GBC08840.1"/>
    </source>
</evidence>
<dbReference type="Proteomes" id="UP000247702">
    <property type="component" value="Unassembled WGS sequence"/>
</dbReference>
<dbReference type="InterPro" id="IPR012337">
    <property type="entry name" value="RNaseH-like_sf"/>
</dbReference>
<dbReference type="GO" id="GO:0004523">
    <property type="term" value="F:RNA-DNA hybrid ribonuclease activity"/>
    <property type="evidence" value="ECO:0007669"/>
    <property type="project" value="InterPro"/>
</dbReference>
<gene>
    <name evidence="2" type="ORF">RclHR1_08410013</name>
</gene>
<dbReference type="SUPFAM" id="SSF53098">
    <property type="entry name" value="Ribonuclease H-like"/>
    <property type="match status" value="1"/>
</dbReference>
<reference evidence="2 3" key="1">
    <citation type="submission" date="2017-11" db="EMBL/GenBank/DDBJ databases">
        <title>The genome of Rhizophagus clarus HR1 reveals common genetic basis of auxotrophy among arbuscular mycorrhizal fungi.</title>
        <authorList>
            <person name="Kobayashi Y."/>
        </authorList>
    </citation>
    <scope>NUCLEOTIDE SEQUENCE [LARGE SCALE GENOMIC DNA]</scope>
    <source>
        <strain evidence="2 3">HR1</strain>
    </source>
</reference>
<dbReference type="InterPro" id="IPR036397">
    <property type="entry name" value="RNaseH_sf"/>
</dbReference>
<feature type="domain" description="RNase H type-1" evidence="1">
    <location>
        <begin position="20"/>
        <end position="122"/>
    </location>
</feature>
<dbReference type="Gene3D" id="3.30.420.10">
    <property type="entry name" value="Ribonuclease H-like superfamily/Ribonuclease H"/>
    <property type="match status" value="1"/>
</dbReference>
<dbReference type="AlphaFoldDB" id="A0A2Z6SF60"/>